<dbReference type="HOGENOM" id="CLU_122516_1_0_1"/>
<evidence type="ECO:0000313" key="2">
    <source>
        <dbReference type="EMBL" id="KFH42954.1"/>
    </source>
</evidence>
<gene>
    <name evidence="2" type="ORF">ACRE_063260</name>
</gene>
<evidence type="ECO:0000256" key="1">
    <source>
        <dbReference type="SAM" id="MobiDB-lite"/>
    </source>
</evidence>
<feature type="region of interest" description="Disordered" evidence="1">
    <location>
        <begin position="1"/>
        <end position="73"/>
    </location>
</feature>
<dbReference type="Proteomes" id="UP000029964">
    <property type="component" value="Unassembled WGS sequence"/>
</dbReference>
<proteinExistence type="predicted"/>
<organism evidence="2 3">
    <name type="scientific">Hapsidospora chrysogenum (strain ATCC 11550 / CBS 779.69 / DSM 880 / IAM 14645 / JCM 23072 / IMI 49137)</name>
    <name type="common">Acremonium chrysogenum</name>
    <dbReference type="NCBI Taxonomy" id="857340"/>
    <lineage>
        <taxon>Eukaryota</taxon>
        <taxon>Fungi</taxon>
        <taxon>Dikarya</taxon>
        <taxon>Ascomycota</taxon>
        <taxon>Pezizomycotina</taxon>
        <taxon>Sordariomycetes</taxon>
        <taxon>Hypocreomycetidae</taxon>
        <taxon>Hypocreales</taxon>
        <taxon>Bionectriaceae</taxon>
        <taxon>Hapsidospora</taxon>
    </lineage>
</organism>
<protein>
    <submittedName>
        <fullName evidence="2">Uncharacterized protein</fullName>
    </submittedName>
</protein>
<evidence type="ECO:0000313" key="3">
    <source>
        <dbReference type="Proteomes" id="UP000029964"/>
    </source>
</evidence>
<feature type="region of interest" description="Disordered" evidence="1">
    <location>
        <begin position="120"/>
        <end position="146"/>
    </location>
</feature>
<reference evidence="3" key="1">
    <citation type="journal article" date="2014" name="Genome Announc.">
        <title>Genome sequence and annotation of Acremonium chrysogenum, producer of the beta-lactam antibiotic cephalosporin C.</title>
        <authorList>
            <person name="Terfehr D."/>
            <person name="Dahlmann T.A."/>
            <person name="Specht T."/>
            <person name="Zadra I."/>
            <person name="Kuernsteiner H."/>
            <person name="Kueck U."/>
        </authorList>
    </citation>
    <scope>NUCLEOTIDE SEQUENCE [LARGE SCALE GENOMIC DNA]</scope>
    <source>
        <strain evidence="3">ATCC 11550 / CBS 779.69 / DSM 880 / IAM 14645 / JCM 23072 / IMI 49137</strain>
    </source>
</reference>
<dbReference type="OrthoDB" id="4771937at2759"/>
<name>A0A086T0S2_HAPC1</name>
<keyword evidence="3" id="KW-1185">Reference proteome</keyword>
<accession>A0A086T0S2</accession>
<sequence>MTRGGKTSKESSAPSTPAAVEEQPRPGTSGTEALLVTNRRQARQQFERAQRAEHSYRAKKRATAARRDFQDAKGHFKESARHFRTGVKLAFGAVKSIPYICGQKHDGRRKARAAAAKARLEKKLAEQSGDDADAGQITAEPKETQA</sequence>
<dbReference type="AlphaFoldDB" id="A0A086T0S2"/>
<dbReference type="EMBL" id="JPKY01000081">
    <property type="protein sequence ID" value="KFH42954.1"/>
    <property type="molecule type" value="Genomic_DNA"/>
</dbReference>
<feature type="compositionally biased region" description="Basic and acidic residues" evidence="1">
    <location>
        <begin position="45"/>
        <end position="56"/>
    </location>
</feature>
<comment type="caution">
    <text evidence="2">The sequence shown here is derived from an EMBL/GenBank/DDBJ whole genome shotgun (WGS) entry which is preliminary data.</text>
</comment>